<gene>
    <name evidence="3" type="ORF">T190607A01A_60051</name>
</gene>
<evidence type="ECO:0000313" key="3">
    <source>
        <dbReference type="EMBL" id="CAL2093963.1"/>
    </source>
</evidence>
<accession>A0ABP1ER82</accession>
<evidence type="ECO:0000313" key="4">
    <source>
        <dbReference type="Proteomes" id="UP001497416"/>
    </source>
</evidence>
<feature type="signal peptide" evidence="2">
    <location>
        <begin position="1"/>
        <end position="23"/>
    </location>
</feature>
<feature type="region of interest" description="Disordered" evidence="1">
    <location>
        <begin position="1791"/>
        <end position="1815"/>
    </location>
</feature>
<comment type="caution">
    <text evidence="3">The sequence shown here is derived from an EMBL/GenBank/DDBJ whole genome shotgun (WGS) entry which is preliminary data.</text>
</comment>
<evidence type="ECO:0008006" key="5">
    <source>
        <dbReference type="Google" id="ProtNLM"/>
    </source>
</evidence>
<proteinExistence type="predicted"/>
<evidence type="ECO:0000256" key="2">
    <source>
        <dbReference type="SAM" id="SignalP"/>
    </source>
</evidence>
<feature type="chain" id="PRO_5047398893" description="YD repeat-containing protein" evidence="2">
    <location>
        <begin position="24"/>
        <end position="1815"/>
    </location>
</feature>
<keyword evidence="2" id="KW-0732">Signal</keyword>
<evidence type="ECO:0000256" key="1">
    <source>
        <dbReference type="SAM" id="MobiDB-lite"/>
    </source>
</evidence>
<keyword evidence="4" id="KW-1185">Reference proteome</keyword>
<name>A0ABP1ER82_9FLAO</name>
<dbReference type="RefSeq" id="WP_348713743.1">
    <property type="nucleotide sequence ID" value="NZ_CAXIXY010000008.1"/>
</dbReference>
<reference evidence="3 4" key="1">
    <citation type="submission" date="2024-05" db="EMBL/GenBank/DDBJ databases">
        <authorList>
            <person name="Duchaud E."/>
        </authorList>
    </citation>
    <scope>NUCLEOTIDE SEQUENCE [LARGE SCALE GENOMIC DNA]</scope>
    <source>
        <strain evidence="3">Ena-SAMPLE-TAB-13-05-2024-13:56:06:370-140302</strain>
    </source>
</reference>
<sequence>MKKKSFIAFVVLIVSVFSTQSLRAQGPNAPEAAAFEPVDATDMVNLLTGDFTYVLPLLNVPSPEGGYPLALSYHAGIAVEQEASWVGLGWSLNPGAINRSVVGIPDDWKGKRKYSVINDPGGVSKSYSGGVSVGWGGEGLNTSIGLYASYTEQKAFGGENSYSFDLGIQGGVVFGKGDVGIGIGGNIGLSGVGVNASIGTNQKGVGAQNFRLSVGAQQSFKGQGVSYNANAGFSESGSVSNNSVGISFSSRSGLRMSSSFADVSLGGAGNLSTAMNFNNDNFAITIPIYAVNINFSYSRSRYWLYENDYTTYNGSLYGGHTDELLDESKFDHKVGFDSYESLYKIDRHEQLRRGNFMNLGYDGYSVSGQGISGSMTPHILEESVLFGESQMILSGNQGQPSSGARYFNTDNQHLKKQIDNNDRDIHFYFDNELSSYLQVNSDGWYEPTNGSNYNDIFYFRTKNKSFDHLIDGKSGYNFSNNRMRKSNYIETYTNGEIVANSSLIIHPETSINRSSSLFPKEGIGAYKITTPDGKTYHYSIPVYQREQFTRVAPLDKNIETHFTEQQQFEPYATHWLLTGITGPDFIDTNSNGKLDKGDKGYWVAFDYGKWSDGYSWRIPAVGSEENDKTKSYSWGVKDIYYLDRIFTRTHSALFIKSDRKDNYSHVISERNGSDPKVYKDIHIKSFVEGDDGKIYFNGVYDDIEAPWPQVYHYLESYHQEYVDTKNRKSLKLDKIIIVKNDNQNFAKSNIYESGAVSGGKIEFKQDLKVFHFNGGPPKRTKNDIIHSRTWNTQLYSKVFDSKDLSTNFPTVENRALKIIEFEYDNSLAPASPNSTAGNKGKLTLGKVHMKGKGGVELIPPYTFDYFNKSKAYSQNVKDDWGYHKGTPMTWSLNKITNPTGANINITYEGDVFEKEAASTRHYFDTNLELKFTGTENGYKTVVFRNHRDNTAAEDINFRNYFKEGRTAKIDVQYWLNPSHNGDHRNADVGANCLVSSVSSTQVTFVLPVNSVNSDVRRDNTCKNEYWTFYRWYNEVVGNTSGFSGAHRDDSCAGPGDGNHKLRYRINSNTSYFNKSGGGNRVKELRVTAEGSQPVITRYKYNVPGTSKSSGITSYAPSKKAKEVDFISELPAPFVMYEYVQVDNLSSTGVVKSSDHYHFDVLKPMTSGGTTDFQLGGMVRLKTDQNKGHSNVSVDGKSVSMKFIKKTLIDQTANIGRLLSKESLNKERQILSKTVNSYAPLNTIQQGLVQETFNSYKKVWKSGEKDEYFLVSSSRIKVPSILNSVSVSKGGLTTTTFNDKYDFLTGNVVETRTLSSKGKEFRNKNIPAYQIPTYSNNTTGYSMGSKADNESNKNMLIQNAVILTQIKDGSDWKTLDASITTWNNDWSYRSYNGTKSSPIKNEEKIWRKHQSFVWKSNINEDGTYINYTGDFDNFNWSTPTNQTNDKWILTNSSNLYDHYSNSLENEDINGNKVSMKMGEKESIVIATANAAYTEMFYSGAESRSVNPYYFSGEVGAKGENPQGEIGLGVGTSTIKAHTGEKSVRLSSELNSFEVKMKPDEHREGRYKLSVWVDKGNENNVRVNVNGADFNFNGEKVTAGDWTMLTHYFSIGNTKDYAIGIRRITGNHIVYADDFRLHPISSAMNSYVYNSWGEVEYITDSNGLSTKYEYDEAGRLRRTFIEVVDTPNVVGGFKRTKEINYNHSRAVNEPPPPLNVSLGVSNHNGSPHTLTANVYGGSGEYEYRWAVSSSNTPDLNYGTWTSSNTRVFSTYCGPFGRRYYGCVVRDKNTGQTVTRTGTHQRGNCSNGDDSFPIENQK</sequence>
<protein>
    <recommendedName>
        <fullName evidence="5">YD repeat-containing protein</fullName>
    </recommendedName>
</protein>
<organism evidence="3 4">
    <name type="scientific">Tenacibaculum platacis</name>
    <dbReference type="NCBI Taxonomy" id="3137852"/>
    <lineage>
        <taxon>Bacteria</taxon>
        <taxon>Pseudomonadati</taxon>
        <taxon>Bacteroidota</taxon>
        <taxon>Flavobacteriia</taxon>
        <taxon>Flavobacteriales</taxon>
        <taxon>Flavobacteriaceae</taxon>
        <taxon>Tenacibaculum</taxon>
    </lineage>
</organism>
<dbReference type="Proteomes" id="UP001497416">
    <property type="component" value="Unassembled WGS sequence"/>
</dbReference>
<dbReference type="EMBL" id="CAXIXY010000008">
    <property type="protein sequence ID" value="CAL2093963.1"/>
    <property type="molecule type" value="Genomic_DNA"/>
</dbReference>